<evidence type="ECO:0000313" key="5">
    <source>
        <dbReference type="Proteomes" id="UP000679352"/>
    </source>
</evidence>
<evidence type="ECO:0000259" key="3">
    <source>
        <dbReference type="Pfam" id="PF02525"/>
    </source>
</evidence>
<dbReference type="InterPro" id="IPR029039">
    <property type="entry name" value="Flavoprotein-like_sf"/>
</dbReference>
<sequence>MSVLIVSAHPRGDSLNRHLAETLAAQARASGADVTLLDLYATGFDPVLTAAERGSFYATPYDGAAVAAQMAQLSRAEVLVLVFPTWWFGLPAILKGWIDRVWVPGLAYDHASDLGPIRGRLTGLRQVVVVTTLGAPEWVDWLVMRRPVARVLRWGVVKVCAPQARFRYLALHRVENVSPDRLRRFERRITAALAAALRPAGPGT</sequence>
<dbReference type="InterPro" id="IPR051545">
    <property type="entry name" value="NAD(P)H_dehydrogenase_qn"/>
</dbReference>
<accession>A0A975P5R1</accession>
<dbReference type="GO" id="GO:0005829">
    <property type="term" value="C:cytosol"/>
    <property type="evidence" value="ECO:0007669"/>
    <property type="project" value="TreeGrafter"/>
</dbReference>
<comment type="similarity">
    <text evidence="1">Belongs to the NAD(P)H dehydrogenase (quinone) family.</text>
</comment>
<dbReference type="GO" id="GO:0003955">
    <property type="term" value="F:NAD(P)H dehydrogenase (quinone) activity"/>
    <property type="evidence" value="ECO:0007669"/>
    <property type="project" value="TreeGrafter"/>
</dbReference>
<organism evidence="4 5">
    <name type="scientific">Gemmobacter fulvus</name>
    <dbReference type="NCBI Taxonomy" id="2840474"/>
    <lineage>
        <taxon>Bacteria</taxon>
        <taxon>Pseudomonadati</taxon>
        <taxon>Pseudomonadota</taxon>
        <taxon>Alphaproteobacteria</taxon>
        <taxon>Rhodobacterales</taxon>
        <taxon>Paracoccaceae</taxon>
        <taxon>Gemmobacter</taxon>
    </lineage>
</organism>
<dbReference type="Proteomes" id="UP000679352">
    <property type="component" value="Chromosome"/>
</dbReference>
<evidence type="ECO:0000256" key="1">
    <source>
        <dbReference type="ARBA" id="ARBA00006252"/>
    </source>
</evidence>
<name>A0A975P5R1_9RHOB</name>
<protein>
    <submittedName>
        <fullName evidence="4">NAD(P)H-dependent oxidoreductase</fullName>
    </submittedName>
</protein>
<dbReference type="AlphaFoldDB" id="A0A975P5R1"/>
<dbReference type="Pfam" id="PF02525">
    <property type="entry name" value="Flavodoxin_2"/>
    <property type="match status" value="1"/>
</dbReference>
<keyword evidence="2" id="KW-0560">Oxidoreductase</keyword>
<keyword evidence="5" id="KW-1185">Reference proteome</keyword>
<dbReference type="InterPro" id="IPR003680">
    <property type="entry name" value="Flavodoxin_fold"/>
</dbReference>
<feature type="domain" description="Flavodoxin-like fold" evidence="3">
    <location>
        <begin position="1"/>
        <end position="178"/>
    </location>
</feature>
<proteinExistence type="inferred from homology"/>
<evidence type="ECO:0000313" key="4">
    <source>
        <dbReference type="EMBL" id="QWK90165.1"/>
    </source>
</evidence>
<dbReference type="RefSeq" id="WP_215506478.1">
    <property type="nucleotide sequence ID" value="NZ_CP076361.1"/>
</dbReference>
<reference evidence="4" key="1">
    <citation type="submission" date="2021-06" db="EMBL/GenBank/DDBJ databases">
        <title>Direct submission.</title>
        <authorList>
            <person name="Lee C.-S."/>
            <person name="Jin L."/>
        </authorList>
    </citation>
    <scope>NUCLEOTIDE SEQUENCE</scope>
    <source>
        <strain evidence="4">Con5</strain>
    </source>
</reference>
<dbReference type="Gene3D" id="3.40.50.360">
    <property type="match status" value="1"/>
</dbReference>
<dbReference type="PANTHER" id="PTHR10204:SF34">
    <property type="entry name" value="NAD(P)H DEHYDROGENASE [QUINONE] 1 ISOFORM 1"/>
    <property type="match status" value="1"/>
</dbReference>
<gene>
    <name evidence="4" type="ORF">KM031_15265</name>
</gene>
<dbReference type="SUPFAM" id="SSF52218">
    <property type="entry name" value="Flavoproteins"/>
    <property type="match status" value="1"/>
</dbReference>
<dbReference type="KEGG" id="gfu:KM031_15265"/>
<dbReference type="PANTHER" id="PTHR10204">
    <property type="entry name" value="NAD P H OXIDOREDUCTASE-RELATED"/>
    <property type="match status" value="1"/>
</dbReference>
<evidence type="ECO:0000256" key="2">
    <source>
        <dbReference type="ARBA" id="ARBA00023002"/>
    </source>
</evidence>
<dbReference type="EMBL" id="CP076361">
    <property type="protein sequence ID" value="QWK90165.1"/>
    <property type="molecule type" value="Genomic_DNA"/>
</dbReference>